<evidence type="ECO:0000313" key="3">
    <source>
        <dbReference type="Proteomes" id="UP001215598"/>
    </source>
</evidence>
<feature type="region of interest" description="Disordered" evidence="1">
    <location>
        <begin position="156"/>
        <end position="175"/>
    </location>
</feature>
<dbReference type="Proteomes" id="UP001215598">
    <property type="component" value="Unassembled WGS sequence"/>
</dbReference>
<accession>A0AAD7I3V8</accession>
<feature type="compositionally biased region" description="Basic and acidic residues" evidence="1">
    <location>
        <begin position="165"/>
        <end position="175"/>
    </location>
</feature>
<evidence type="ECO:0000313" key="2">
    <source>
        <dbReference type="EMBL" id="KAJ7733475.1"/>
    </source>
</evidence>
<evidence type="ECO:0000256" key="1">
    <source>
        <dbReference type="SAM" id="MobiDB-lite"/>
    </source>
</evidence>
<protein>
    <submittedName>
        <fullName evidence="2">Uncharacterized protein</fullName>
    </submittedName>
</protein>
<name>A0AAD7I3V8_9AGAR</name>
<keyword evidence="3" id="KW-1185">Reference proteome</keyword>
<dbReference type="EMBL" id="JARKIB010000138">
    <property type="protein sequence ID" value="KAJ7733475.1"/>
    <property type="molecule type" value="Genomic_DNA"/>
</dbReference>
<organism evidence="2 3">
    <name type="scientific">Mycena metata</name>
    <dbReference type="NCBI Taxonomy" id="1033252"/>
    <lineage>
        <taxon>Eukaryota</taxon>
        <taxon>Fungi</taxon>
        <taxon>Dikarya</taxon>
        <taxon>Basidiomycota</taxon>
        <taxon>Agaricomycotina</taxon>
        <taxon>Agaricomycetes</taxon>
        <taxon>Agaricomycetidae</taxon>
        <taxon>Agaricales</taxon>
        <taxon>Marasmiineae</taxon>
        <taxon>Mycenaceae</taxon>
        <taxon>Mycena</taxon>
    </lineage>
</organism>
<sequence length="250" mass="27671">MDPMARQRVQAWFLPWLDSKIDDLTGTEEVQPRTGPDRPANTKTPLHQNTRLSLAHFIRADPKDPKKEKIVAVPMVKSVALEPGCEIRYHIEWSNHKPPMSWPSMFTPQKYLHQPPVPRRDTPALPLRHATPRHATCSRQHVRRAAIGVVATRAGGTVSGADEGSDSRAAGRERGNDMQASLAQWRMLVVARDVVYEVGGRRGWCGRWTTREAARGGCTRGGDSDHCCGRRTTFAGNAEDIGLVGSAEAE</sequence>
<feature type="region of interest" description="Disordered" evidence="1">
    <location>
        <begin position="25"/>
        <end position="45"/>
    </location>
</feature>
<proteinExistence type="predicted"/>
<comment type="caution">
    <text evidence="2">The sequence shown here is derived from an EMBL/GenBank/DDBJ whole genome shotgun (WGS) entry which is preliminary data.</text>
</comment>
<dbReference type="AlphaFoldDB" id="A0AAD7I3V8"/>
<gene>
    <name evidence="2" type="ORF">B0H16DRAFT_1468067</name>
</gene>
<reference evidence="2" key="1">
    <citation type="submission" date="2023-03" db="EMBL/GenBank/DDBJ databases">
        <title>Massive genome expansion in bonnet fungi (Mycena s.s.) driven by repeated elements and novel gene families across ecological guilds.</title>
        <authorList>
            <consortium name="Lawrence Berkeley National Laboratory"/>
            <person name="Harder C.B."/>
            <person name="Miyauchi S."/>
            <person name="Viragh M."/>
            <person name="Kuo A."/>
            <person name="Thoen E."/>
            <person name="Andreopoulos B."/>
            <person name="Lu D."/>
            <person name="Skrede I."/>
            <person name="Drula E."/>
            <person name="Henrissat B."/>
            <person name="Morin E."/>
            <person name="Kohler A."/>
            <person name="Barry K."/>
            <person name="LaButti K."/>
            <person name="Morin E."/>
            <person name="Salamov A."/>
            <person name="Lipzen A."/>
            <person name="Mereny Z."/>
            <person name="Hegedus B."/>
            <person name="Baldrian P."/>
            <person name="Stursova M."/>
            <person name="Weitz H."/>
            <person name="Taylor A."/>
            <person name="Grigoriev I.V."/>
            <person name="Nagy L.G."/>
            <person name="Martin F."/>
            <person name="Kauserud H."/>
        </authorList>
    </citation>
    <scope>NUCLEOTIDE SEQUENCE</scope>
    <source>
        <strain evidence="2">CBHHK182m</strain>
    </source>
</reference>